<comment type="caution">
    <text evidence="1">The sequence shown here is derived from an EMBL/GenBank/DDBJ whole genome shotgun (WGS) entry which is preliminary data.</text>
</comment>
<proteinExistence type="predicted"/>
<gene>
    <name evidence="1" type="ORF">P5673_010489</name>
</gene>
<reference evidence="1" key="1">
    <citation type="journal article" date="2023" name="G3 (Bethesda)">
        <title>Whole genome assembly and annotation of the endangered Caribbean coral Acropora cervicornis.</title>
        <authorList>
            <person name="Selwyn J.D."/>
            <person name="Vollmer S.V."/>
        </authorList>
    </citation>
    <scope>NUCLEOTIDE SEQUENCE</scope>
    <source>
        <strain evidence="1">K2</strain>
    </source>
</reference>
<dbReference type="AlphaFoldDB" id="A0AAD9V8S6"/>
<evidence type="ECO:0000313" key="2">
    <source>
        <dbReference type="Proteomes" id="UP001249851"/>
    </source>
</evidence>
<name>A0AAD9V8S6_ACRCE</name>
<dbReference type="PANTHER" id="PTHR33198">
    <property type="entry name" value="ANK_REP_REGION DOMAIN-CONTAINING PROTEIN-RELATED"/>
    <property type="match status" value="1"/>
</dbReference>
<reference evidence="1" key="2">
    <citation type="journal article" date="2023" name="Science">
        <title>Genomic signatures of disease resistance in endangered staghorn corals.</title>
        <authorList>
            <person name="Vollmer S.V."/>
            <person name="Selwyn J.D."/>
            <person name="Despard B.A."/>
            <person name="Roesel C.L."/>
        </authorList>
    </citation>
    <scope>NUCLEOTIDE SEQUENCE</scope>
    <source>
        <strain evidence="1">K2</strain>
    </source>
</reference>
<sequence>MAKYKSPEMLWTSQDLSHKWRRFYRQASHFLDGPLHDKEENAKVSYLKIWVGDKGLDVFEPEVEVKLAVVVKKYEEYCAPRKKHIMAALKFNECQQANSGGFDSFVTDLKILVKDYAYQEEERMVHDAIVFRCKYSKVCEMCLNLADELTIEKAVKIVPTQETNLDSLRKLAKDEDPTVNVLEKCQTQSRHKR</sequence>
<organism evidence="1 2">
    <name type="scientific">Acropora cervicornis</name>
    <name type="common">Staghorn coral</name>
    <dbReference type="NCBI Taxonomy" id="6130"/>
    <lineage>
        <taxon>Eukaryota</taxon>
        <taxon>Metazoa</taxon>
        <taxon>Cnidaria</taxon>
        <taxon>Anthozoa</taxon>
        <taxon>Hexacorallia</taxon>
        <taxon>Scleractinia</taxon>
        <taxon>Astrocoeniina</taxon>
        <taxon>Acroporidae</taxon>
        <taxon>Acropora</taxon>
    </lineage>
</organism>
<accession>A0AAD9V8S6</accession>
<dbReference type="EMBL" id="JARQWQ010000019">
    <property type="protein sequence ID" value="KAK2565429.1"/>
    <property type="molecule type" value="Genomic_DNA"/>
</dbReference>
<keyword evidence="2" id="KW-1185">Reference proteome</keyword>
<evidence type="ECO:0000313" key="1">
    <source>
        <dbReference type="EMBL" id="KAK2565429.1"/>
    </source>
</evidence>
<protein>
    <submittedName>
        <fullName evidence="1">Uncharacterized protein</fullName>
    </submittedName>
</protein>
<dbReference type="Proteomes" id="UP001249851">
    <property type="component" value="Unassembled WGS sequence"/>
</dbReference>
<dbReference type="PANTHER" id="PTHR33198:SF20">
    <property type="entry name" value="RETROTRANSPOSON GAG DOMAIN-CONTAINING PROTEIN"/>
    <property type="match status" value="1"/>
</dbReference>